<evidence type="ECO:0000256" key="8">
    <source>
        <dbReference type="ARBA" id="ARBA00023136"/>
    </source>
</evidence>
<gene>
    <name evidence="10" type="primary">atp20</name>
    <name evidence="10" type="ORF">SOMG_01540</name>
</gene>
<evidence type="ECO:0000313" key="11">
    <source>
        <dbReference type="Proteomes" id="UP001212411"/>
    </source>
</evidence>
<evidence type="ECO:0000256" key="3">
    <source>
        <dbReference type="ARBA" id="ARBA00022448"/>
    </source>
</evidence>
<dbReference type="Proteomes" id="UP001212411">
    <property type="component" value="Chromosome 1"/>
</dbReference>
<dbReference type="KEGG" id="som:SOMG_01540"/>
<keyword evidence="8" id="KW-0472">Membrane</keyword>
<dbReference type="EMBL" id="CP115611">
    <property type="protein sequence ID" value="WBW71780.1"/>
    <property type="molecule type" value="Genomic_DNA"/>
</dbReference>
<evidence type="ECO:0000256" key="7">
    <source>
        <dbReference type="ARBA" id="ARBA00023128"/>
    </source>
</evidence>
<dbReference type="GO" id="GO:0015078">
    <property type="term" value="F:proton transmembrane transporter activity"/>
    <property type="evidence" value="ECO:0007669"/>
    <property type="project" value="InterPro"/>
</dbReference>
<dbReference type="GeneID" id="80875022"/>
<keyword evidence="9" id="KW-0066">ATP synthesis</keyword>
<dbReference type="AlphaFoldDB" id="A0AAF0AVA2"/>
<protein>
    <submittedName>
        <fullName evidence="10">F1-FO ATP synthase subunit G</fullName>
    </submittedName>
</protein>
<keyword evidence="7" id="KW-0496">Mitochondrion</keyword>
<keyword evidence="6" id="KW-0406">Ion transport</keyword>
<evidence type="ECO:0000313" key="10">
    <source>
        <dbReference type="EMBL" id="WBW71780.1"/>
    </source>
</evidence>
<comment type="similarity">
    <text evidence="2">Belongs to the ATPase g subunit family.</text>
</comment>
<proteinExistence type="inferred from homology"/>
<name>A0AAF0AVA2_9SCHI</name>
<dbReference type="GO" id="GO:0015986">
    <property type="term" value="P:proton motive force-driven ATP synthesis"/>
    <property type="evidence" value="ECO:0007669"/>
    <property type="project" value="InterPro"/>
</dbReference>
<evidence type="ECO:0000256" key="1">
    <source>
        <dbReference type="ARBA" id="ARBA00004325"/>
    </source>
</evidence>
<accession>A0AAF0AVA2</accession>
<dbReference type="RefSeq" id="XP_056036023.1">
    <property type="nucleotide sequence ID" value="XM_056180333.1"/>
</dbReference>
<keyword evidence="5" id="KW-0375">Hydrogen ion transport</keyword>
<comment type="subcellular location">
    <subcellularLocation>
        <location evidence="1">Mitochondrion membrane</location>
    </subcellularLocation>
</comment>
<keyword evidence="4" id="KW-0138">CF(0)</keyword>
<dbReference type="InterPro" id="IPR006808">
    <property type="entry name" value="ATP_synth_F0_gsu_mt"/>
</dbReference>
<evidence type="ECO:0000256" key="9">
    <source>
        <dbReference type="ARBA" id="ARBA00023310"/>
    </source>
</evidence>
<dbReference type="GO" id="GO:0031966">
    <property type="term" value="C:mitochondrial membrane"/>
    <property type="evidence" value="ECO:0007669"/>
    <property type="project" value="UniProtKB-SubCell"/>
</dbReference>
<sequence length="119" mass="13433">MIFRSRAFLKFTSSSLKGAQFSTSTAASQAKSRFQPYAQKLAGAFEPATYWASVGKELFQQIYHSQKMANPSKAHSPFLFWKSQSSETWGRNFYLSVELLGIFCVGQMVGRRKVTSYGH</sequence>
<evidence type="ECO:0000256" key="4">
    <source>
        <dbReference type="ARBA" id="ARBA00022547"/>
    </source>
</evidence>
<evidence type="ECO:0000256" key="2">
    <source>
        <dbReference type="ARBA" id="ARBA00005699"/>
    </source>
</evidence>
<evidence type="ECO:0000256" key="5">
    <source>
        <dbReference type="ARBA" id="ARBA00022781"/>
    </source>
</evidence>
<evidence type="ECO:0000256" key="6">
    <source>
        <dbReference type="ARBA" id="ARBA00023065"/>
    </source>
</evidence>
<reference evidence="10 11" key="1">
    <citation type="journal article" date="2023" name="G3 (Bethesda)">
        <title>A high-quality reference genome for the fission yeast Schizosaccharomyces osmophilus.</title>
        <authorList>
            <person name="Jia G.S."/>
            <person name="Zhang W.C."/>
            <person name="Liang Y."/>
            <person name="Liu X.H."/>
            <person name="Rhind N."/>
            <person name="Pidoux A."/>
            <person name="Brysch-Herzberg M."/>
            <person name="Du L.L."/>
        </authorList>
    </citation>
    <scope>NUCLEOTIDE SEQUENCE [LARGE SCALE GENOMIC DNA]</scope>
    <source>
        <strain evidence="10 11">CBS 15793</strain>
    </source>
</reference>
<dbReference type="GO" id="GO:0045259">
    <property type="term" value="C:proton-transporting ATP synthase complex"/>
    <property type="evidence" value="ECO:0007669"/>
    <property type="project" value="UniProtKB-KW"/>
</dbReference>
<keyword evidence="3" id="KW-0813">Transport</keyword>
<keyword evidence="11" id="KW-1185">Reference proteome</keyword>
<organism evidence="10 11">
    <name type="scientific">Schizosaccharomyces osmophilus</name>
    <dbReference type="NCBI Taxonomy" id="2545709"/>
    <lineage>
        <taxon>Eukaryota</taxon>
        <taxon>Fungi</taxon>
        <taxon>Dikarya</taxon>
        <taxon>Ascomycota</taxon>
        <taxon>Taphrinomycotina</taxon>
        <taxon>Schizosaccharomycetes</taxon>
        <taxon>Schizosaccharomycetales</taxon>
        <taxon>Schizosaccharomycetaceae</taxon>
        <taxon>Schizosaccharomyces</taxon>
    </lineage>
</organism>
<dbReference type="Pfam" id="PF04718">
    <property type="entry name" value="ATP-synt_G"/>
    <property type="match status" value="1"/>
</dbReference>